<dbReference type="AlphaFoldDB" id="A0A2H9T4V9"/>
<dbReference type="EMBL" id="NSIT01000217">
    <property type="protein sequence ID" value="PJE78270.1"/>
    <property type="molecule type" value="Genomic_DNA"/>
</dbReference>
<keyword evidence="1" id="KW-0238">DNA-binding</keyword>
<dbReference type="InterPro" id="IPR052925">
    <property type="entry name" value="Phage_Integrase-like_Recomb"/>
</dbReference>
<dbReference type="GO" id="GO:0015074">
    <property type="term" value="P:DNA integration"/>
    <property type="evidence" value="ECO:0007669"/>
    <property type="project" value="InterPro"/>
</dbReference>
<dbReference type="Gene3D" id="1.10.150.130">
    <property type="match status" value="1"/>
</dbReference>
<evidence type="ECO:0000256" key="1">
    <source>
        <dbReference type="ARBA" id="ARBA00023125"/>
    </source>
</evidence>
<organism evidence="3">
    <name type="scientific">invertebrate metagenome</name>
    <dbReference type="NCBI Taxonomy" id="1711999"/>
    <lineage>
        <taxon>unclassified sequences</taxon>
        <taxon>metagenomes</taxon>
        <taxon>organismal metagenomes</taxon>
    </lineage>
</organism>
<evidence type="ECO:0000313" key="3">
    <source>
        <dbReference type="EMBL" id="PJE78270.1"/>
    </source>
</evidence>
<gene>
    <name evidence="3" type="ORF">CI610_02797</name>
</gene>
<proteinExistence type="predicted"/>
<dbReference type="InterPro" id="IPR011010">
    <property type="entry name" value="DNA_brk_join_enz"/>
</dbReference>
<reference evidence="3" key="1">
    <citation type="journal article" date="2017" name="Appl. Environ. Microbiol.">
        <title>Molecular characterization of an Endozoicomonas-like organism causing infection in king scallop Pecten maximus L.</title>
        <authorList>
            <person name="Cano I."/>
            <person name="van Aerle R."/>
            <person name="Ross S."/>
            <person name="Verner-Jeffreys D.W."/>
            <person name="Paley R.K."/>
            <person name="Rimmer G."/>
            <person name="Ryder D."/>
            <person name="Hooper P."/>
            <person name="Stone D."/>
            <person name="Feist S.W."/>
        </authorList>
    </citation>
    <scope>NUCLEOTIDE SEQUENCE</scope>
</reference>
<dbReference type="PANTHER" id="PTHR34605:SF4">
    <property type="entry name" value="DNA ADENINE METHYLTRANSFERASE"/>
    <property type="match status" value="1"/>
</dbReference>
<dbReference type="InterPro" id="IPR010998">
    <property type="entry name" value="Integrase_recombinase_N"/>
</dbReference>
<protein>
    <recommendedName>
        <fullName evidence="4">Tyr recombinase domain-containing protein</fullName>
    </recommendedName>
</protein>
<dbReference type="SUPFAM" id="SSF47823">
    <property type="entry name" value="lambda integrase-like, N-terminal domain"/>
    <property type="match status" value="1"/>
</dbReference>
<dbReference type="SUPFAM" id="SSF56349">
    <property type="entry name" value="DNA breaking-rejoining enzymes"/>
    <property type="match status" value="1"/>
</dbReference>
<evidence type="ECO:0008006" key="4">
    <source>
        <dbReference type="Google" id="ProtNLM"/>
    </source>
</evidence>
<dbReference type="Gene3D" id="1.10.443.10">
    <property type="entry name" value="Intergrase catalytic core"/>
    <property type="match status" value="1"/>
</dbReference>
<dbReference type="PANTHER" id="PTHR34605">
    <property type="entry name" value="PHAGE_INTEGRASE DOMAIN-CONTAINING PROTEIN"/>
    <property type="match status" value="1"/>
</dbReference>
<comment type="caution">
    <text evidence="3">The sequence shown here is derived from an EMBL/GenBank/DDBJ whole genome shotgun (WGS) entry which is preliminary data.</text>
</comment>
<accession>A0A2H9T4V9</accession>
<keyword evidence="2" id="KW-0233">DNA recombination</keyword>
<evidence type="ECO:0000256" key="2">
    <source>
        <dbReference type="ARBA" id="ARBA00023172"/>
    </source>
</evidence>
<sequence length="328" mass="38107">MHIYNDFNIRFSFYFIRLVSYALRDEYAMVPEHLKELALGVPDLLQSCKADSTVRKYCYGFLRWRKWANQNHFEEENIFPIKPFHMCIYLSFLVKNNANIGSLSDAMYGVKWAHDIVGKISPTMSLLVRNVFEGAKRLLAKPVKKKQAVTISILQNVYDKVFDKNNLYNQRTITMCLLSYAGFMRSAEVLALRRSDIQIRASHMEIFVEHSKTDVYRDGSWIIVSRICGSRLCPVGNFELYLKLASIVDDSEEFVFRNLTRLNTDTYVLRKLNKPMTYSRFREIFMETFSSVVPDIKKFGLHTLINLQHGLQCSICCNHAAFMLASCC</sequence>
<dbReference type="GO" id="GO:0003677">
    <property type="term" value="F:DNA binding"/>
    <property type="evidence" value="ECO:0007669"/>
    <property type="project" value="UniProtKB-KW"/>
</dbReference>
<name>A0A2H9T4V9_9ZZZZ</name>
<dbReference type="GO" id="GO:0006310">
    <property type="term" value="P:DNA recombination"/>
    <property type="evidence" value="ECO:0007669"/>
    <property type="project" value="UniProtKB-KW"/>
</dbReference>
<dbReference type="InterPro" id="IPR013762">
    <property type="entry name" value="Integrase-like_cat_sf"/>
</dbReference>